<protein>
    <submittedName>
        <fullName evidence="6">Uncharacterized protein</fullName>
    </submittedName>
</protein>
<sequence length="617" mass="70626">MERGSLTPPDLAAFLNPVLCANPKRNTGGRVSHCQNVTKKICGSCKLVQYCSRKCQLAHRTSHNELCKSNLMDRFYVPRYIQENRVPAFMGCPPQIVFGEQQYLWGNVPALDILNIRDNKSNQDPPGNLDLLFGASGDLRNVIKTVLGLPDAYDCGKDRQCSVVINDLLFPVVARNIMLLLVAFHFEPDAAVPIMIHLWYSALLPAVMLETLQDPILPYIEKMCDALAHLPDDHMSLGTWGFGAHSSILVLLKKKDWLELKRYFHPPEGLAMEDANTLRRKTTLAPERVDYVDRALYKQPPGMRAGTYKFREDGILLPFGASRADFDTPNPTLFRDWNMWPMADSADPLGGWCYKEYIQHATIARNDVYGSLFFFLRDQLLRFCIRLKQVNIAFRFLNCDARDLCLHCHFRFDRIEVSNICDRSYIGVKATLTAFSPLLKNKSENTNATLLLLFMNAVPEEDLYGRKGQTPTNVEQILKKVDRFWDIESVFRSTSRNPSASEPLSPALVFFAGCVAMFGDFDTLFSDFLRDIKFERWAKQFGLKIRDKHSIIEPWPFRIKESSTQEEFKISCATGNVGHERYLELEKLEGWEILEHPEPVIARKNPLARRARWLTSK</sequence>
<evidence type="ECO:0000313" key="6">
    <source>
        <dbReference type="EMBL" id="KAF1994316.1"/>
    </source>
</evidence>
<dbReference type="AlphaFoldDB" id="A0A6A5W9M0"/>
<evidence type="ECO:0000313" key="7">
    <source>
        <dbReference type="Proteomes" id="UP000799779"/>
    </source>
</evidence>
<dbReference type="EMBL" id="ML977664">
    <property type="protein sequence ID" value="KAF1994316.1"/>
    <property type="molecule type" value="Genomic_DNA"/>
</dbReference>
<reference evidence="6" key="1">
    <citation type="journal article" date="2020" name="Stud. Mycol.">
        <title>101 Dothideomycetes genomes: a test case for predicting lifestyles and emergence of pathogens.</title>
        <authorList>
            <person name="Haridas S."/>
            <person name="Albert R."/>
            <person name="Binder M."/>
            <person name="Bloem J."/>
            <person name="Labutti K."/>
            <person name="Salamov A."/>
            <person name="Andreopoulos B."/>
            <person name="Baker S."/>
            <person name="Barry K."/>
            <person name="Bills G."/>
            <person name="Bluhm B."/>
            <person name="Cannon C."/>
            <person name="Castanera R."/>
            <person name="Culley D."/>
            <person name="Daum C."/>
            <person name="Ezra D."/>
            <person name="Gonzalez J."/>
            <person name="Henrissat B."/>
            <person name="Kuo A."/>
            <person name="Liang C."/>
            <person name="Lipzen A."/>
            <person name="Lutzoni F."/>
            <person name="Magnuson J."/>
            <person name="Mondo S."/>
            <person name="Nolan M."/>
            <person name="Ohm R."/>
            <person name="Pangilinan J."/>
            <person name="Park H.-J."/>
            <person name="Ramirez L."/>
            <person name="Alfaro M."/>
            <person name="Sun H."/>
            <person name="Tritt A."/>
            <person name="Yoshinaga Y."/>
            <person name="Zwiers L.-H."/>
            <person name="Turgeon B."/>
            <person name="Goodwin S."/>
            <person name="Spatafora J."/>
            <person name="Crous P."/>
            <person name="Grigoriev I."/>
        </authorList>
    </citation>
    <scope>NUCLEOTIDE SEQUENCE</scope>
    <source>
        <strain evidence="6">CBS 123094</strain>
    </source>
</reference>
<evidence type="ECO:0000259" key="4">
    <source>
        <dbReference type="Pfam" id="PF01753"/>
    </source>
</evidence>
<dbReference type="Pfam" id="PF01753">
    <property type="entry name" value="zf-MYND"/>
    <property type="match status" value="1"/>
</dbReference>
<keyword evidence="1" id="KW-0479">Metal-binding</keyword>
<evidence type="ECO:0000256" key="1">
    <source>
        <dbReference type="ARBA" id="ARBA00022723"/>
    </source>
</evidence>
<dbReference type="Proteomes" id="UP000799779">
    <property type="component" value="Unassembled WGS sequence"/>
</dbReference>
<evidence type="ECO:0000256" key="2">
    <source>
        <dbReference type="ARBA" id="ARBA00022771"/>
    </source>
</evidence>
<feature type="domain" description="MYND-type" evidence="4">
    <location>
        <begin position="33"/>
        <end position="67"/>
    </location>
</feature>
<gene>
    <name evidence="6" type="ORF">P154DRAFT_586027</name>
</gene>
<dbReference type="OrthoDB" id="5282002at2759"/>
<keyword evidence="7" id="KW-1185">Reference proteome</keyword>
<name>A0A6A5W9M0_9PLEO</name>
<dbReference type="InterPro" id="IPR002893">
    <property type="entry name" value="Znf_MYND"/>
</dbReference>
<dbReference type="Pfam" id="PF14737">
    <property type="entry name" value="DUF4470"/>
    <property type="match status" value="1"/>
</dbReference>
<organism evidence="6 7">
    <name type="scientific">Amniculicola lignicola CBS 123094</name>
    <dbReference type="NCBI Taxonomy" id="1392246"/>
    <lineage>
        <taxon>Eukaryota</taxon>
        <taxon>Fungi</taxon>
        <taxon>Dikarya</taxon>
        <taxon>Ascomycota</taxon>
        <taxon>Pezizomycotina</taxon>
        <taxon>Dothideomycetes</taxon>
        <taxon>Pleosporomycetidae</taxon>
        <taxon>Pleosporales</taxon>
        <taxon>Amniculicolaceae</taxon>
        <taxon>Amniculicola</taxon>
    </lineage>
</organism>
<proteinExistence type="predicted"/>
<keyword evidence="3" id="KW-0862">Zinc</keyword>
<accession>A0A6A5W9M0</accession>
<dbReference type="SUPFAM" id="SSF144232">
    <property type="entry name" value="HIT/MYND zinc finger-like"/>
    <property type="match status" value="1"/>
</dbReference>
<dbReference type="InterPro" id="IPR027974">
    <property type="entry name" value="DUF4470"/>
</dbReference>
<evidence type="ECO:0000259" key="5">
    <source>
        <dbReference type="Pfam" id="PF14737"/>
    </source>
</evidence>
<feature type="domain" description="DUF4470" evidence="5">
    <location>
        <begin position="104"/>
        <end position="204"/>
    </location>
</feature>
<evidence type="ECO:0000256" key="3">
    <source>
        <dbReference type="ARBA" id="ARBA00022833"/>
    </source>
</evidence>
<dbReference type="GO" id="GO:0008270">
    <property type="term" value="F:zinc ion binding"/>
    <property type="evidence" value="ECO:0007669"/>
    <property type="project" value="UniProtKB-KW"/>
</dbReference>
<keyword evidence="2" id="KW-0863">Zinc-finger</keyword>
<dbReference type="Gene3D" id="6.10.140.2220">
    <property type="match status" value="1"/>
</dbReference>